<dbReference type="EMBL" id="EAAA01000554">
    <property type="status" value="NOT_ANNOTATED_CDS"/>
    <property type="molecule type" value="Genomic_DNA"/>
</dbReference>
<dbReference type="STRING" id="7719.ENSCINP00000009728"/>
<dbReference type="PANTHER" id="PTHR45776:SF2">
    <property type="entry name" value="MIP04163P"/>
    <property type="match status" value="1"/>
</dbReference>
<evidence type="ECO:0000313" key="11">
    <source>
        <dbReference type="Proteomes" id="UP000008144"/>
    </source>
</evidence>
<accession>F6QNF1</accession>
<dbReference type="SMART" id="SM00353">
    <property type="entry name" value="HLH"/>
    <property type="match status" value="1"/>
</dbReference>
<evidence type="ECO:0000256" key="6">
    <source>
        <dbReference type="ARBA" id="ARBA00023242"/>
    </source>
</evidence>
<evidence type="ECO:0000256" key="1">
    <source>
        <dbReference type="ARBA" id="ARBA00004123"/>
    </source>
</evidence>
<dbReference type="PROSITE" id="PS50888">
    <property type="entry name" value="BHLH"/>
    <property type="match status" value="1"/>
</dbReference>
<keyword evidence="6" id="KW-0539">Nucleus</keyword>
<keyword evidence="3" id="KW-0805">Transcription regulation</keyword>
<keyword evidence="11" id="KW-1185">Reference proteome</keyword>
<sequence length="484" mass="54517">LQVETGLQNPTQYHVRETQRNQVREYISQSHKDGSKYMVRQLFNPSQSAPTNAGDAFHANSTPASPLARLNLSTDPMTDIIDDIVSLESSFGDEPRFDRNATTLQTVSPSDLGSFARSSAHSLPVISNETSSSCPVIKREFTEEDARLFAKDRIKKDNHNIIERRRRYNINDRIRELGHLVPKSSDPELRWNKGSILKAAVDYIQHLQNDQQKHRALEQRSKQMETMNKKLLLRVQELEMTVQQYGINVDNSEKQGMMNQLLNFNTAPTAGMTDGMFTAEEEHHVANFPTNAVSPQNRSPGTLTSQTAEIIVYQQPEQVAPGANTNPDQQFLHQQQQQQQQLLTVDSTIINDQQQPSLSPNHQMQGNFSPANYNQQSPLGSAASSTLSPTHSEMNMQQQQQQQQQQQTQQQQQEQSNTLNLNLDEVDMTAFQFPANNDADPLTSIMGGGFSSLLTSEPNQFNDVMMVDDYGLIKDDIFLSDANQ</sequence>
<dbReference type="GO" id="GO:0000981">
    <property type="term" value="F:DNA-binding transcription factor activity, RNA polymerase II-specific"/>
    <property type="evidence" value="ECO:0000318"/>
    <property type="project" value="GO_Central"/>
</dbReference>
<reference evidence="11" key="1">
    <citation type="journal article" date="2002" name="Science">
        <title>The draft genome of Ciona intestinalis: insights into chordate and vertebrate origins.</title>
        <authorList>
            <person name="Dehal P."/>
            <person name="Satou Y."/>
            <person name="Campbell R.K."/>
            <person name="Chapman J."/>
            <person name="Degnan B."/>
            <person name="De Tomaso A."/>
            <person name="Davidson B."/>
            <person name="Di Gregorio A."/>
            <person name="Gelpke M."/>
            <person name="Goodstein D.M."/>
            <person name="Harafuji N."/>
            <person name="Hastings K.E."/>
            <person name="Ho I."/>
            <person name="Hotta K."/>
            <person name="Huang W."/>
            <person name="Kawashima T."/>
            <person name="Lemaire P."/>
            <person name="Martinez D."/>
            <person name="Meinertzhagen I.A."/>
            <person name="Necula S."/>
            <person name="Nonaka M."/>
            <person name="Putnam N."/>
            <person name="Rash S."/>
            <person name="Saiga H."/>
            <person name="Satake M."/>
            <person name="Terry A."/>
            <person name="Yamada L."/>
            <person name="Wang H.G."/>
            <person name="Awazu S."/>
            <person name="Azumi K."/>
            <person name="Boore J."/>
            <person name="Branno M."/>
            <person name="Chin-Bow S."/>
            <person name="DeSantis R."/>
            <person name="Doyle S."/>
            <person name="Francino P."/>
            <person name="Keys D.N."/>
            <person name="Haga S."/>
            <person name="Hayashi H."/>
            <person name="Hino K."/>
            <person name="Imai K.S."/>
            <person name="Inaba K."/>
            <person name="Kano S."/>
            <person name="Kobayashi K."/>
            <person name="Kobayashi M."/>
            <person name="Lee B.I."/>
            <person name="Makabe K.W."/>
            <person name="Manohar C."/>
            <person name="Matassi G."/>
            <person name="Medina M."/>
            <person name="Mochizuki Y."/>
            <person name="Mount S."/>
            <person name="Morishita T."/>
            <person name="Miura S."/>
            <person name="Nakayama A."/>
            <person name="Nishizaka S."/>
            <person name="Nomoto H."/>
            <person name="Ohta F."/>
            <person name="Oishi K."/>
            <person name="Rigoutsos I."/>
            <person name="Sano M."/>
            <person name="Sasaki A."/>
            <person name="Sasakura Y."/>
            <person name="Shoguchi E."/>
            <person name="Shin-i T."/>
            <person name="Spagnuolo A."/>
            <person name="Stainier D."/>
            <person name="Suzuki M.M."/>
            <person name="Tassy O."/>
            <person name="Takatori N."/>
            <person name="Tokuoka M."/>
            <person name="Yagi K."/>
            <person name="Yoshizaki F."/>
            <person name="Wada S."/>
            <person name="Zhang C."/>
            <person name="Hyatt P.D."/>
            <person name="Larimer F."/>
            <person name="Detter C."/>
            <person name="Doggett N."/>
            <person name="Glavina T."/>
            <person name="Hawkins T."/>
            <person name="Richardson P."/>
            <person name="Lucas S."/>
            <person name="Kohara Y."/>
            <person name="Levine M."/>
            <person name="Satoh N."/>
            <person name="Rokhsar D.S."/>
        </authorList>
    </citation>
    <scope>NUCLEOTIDE SEQUENCE [LARGE SCALE GENOMIC DNA]</scope>
</reference>
<dbReference type="CDD" id="cd11397">
    <property type="entry name" value="bHLHzip_MITF_like"/>
    <property type="match status" value="1"/>
</dbReference>
<dbReference type="Gene3D" id="4.10.280.10">
    <property type="entry name" value="Helix-loop-helix DNA-binding domain"/>
    <property type="match status" value="1"/>
</dbReference>
<reference evidence="10" key="4">
    <citation type="submission" date="2025-09" db="UniProtKB">
        <authorList>
            <consortium name="Ensembl"/>
        </authorList>
    </citation>
    <scope>IDENTIFICATION</scope>
</reference>
<feature type="compositionally biased region" description="Polar residues" evidence="8">
    <location>
        <begin position="353"/>
        <end position="396"/>
    </location>
</feature>
<dbReference type="Pfam" id="PF15951">
    <property type="entry name" value="MITF_TFEB_C_3_N"/>
    <property type="match status" value="1"/>
</dbReference>
<feature type="domain" description="BHLH" evidence="9">
    <location>
        <begin position="154"/>
        <end position="207"/>
    </location>
</feature>
<evidence type="ECO:0000256" key="4">
    <source>
        <dbReference type="ARBA" id="ARBA00023125"/>
    </source>
</evidence>
<reference evidence="10" key="3">
    <citation type="submission" date="2025-08" db="UniProtKB">
        <authorList>
            <consortium name="Ensembl"/>
        </authorList>
    </citation>
    <scope>IDENTIFICATION</scope>
</reference>
<evidence type="ECO:0000259" key="9">
    <source>
        <dbReference type="PROSITE" id="PS50888"/>
    </source>
</evidence>
<dbReference type="FunCoup" id="F6QNF1">
    <property type="interactions" value="7"/>
</dbReference>
<dbReference type="AlphaFoldDB" id="F6QNF1"/>
<evidence type="ECO:0000256" key="7">
    <source>
        <dbReference type="SAM" id="Coils"/>
    </source>
</evidence>
<dbReference type="SUPFAM" id="SSF47459">
    <property type="entry name" value="HLH, helix-loop-helix DNA-binding domain"/>
    <property type="match status" value="1"/>
</dbReference>
<keyword evidence="7" id="KW-0175">Coiled coil</keyword>
<dbReference type="GO" id="GO:0006357">
    <property type="term" value="P:regulation of transcription by RNA polymerase II"/>
    <property type="evidence" value="ECO:0000318"/>
    <property type="project" value="GO_Central"/>
</dbReference>
<evidence type="ECO:0000313" key="10">
    <source>
        <dbReference type="Ensembl" id="ENSCINP00000009728.3"/>
    </source>
</evidence>
<dbReference type="GeneTree" id="ENSGT00940000169135"/>
<comment type="similarity">
    <text evidence="2">Belongs to the MiT/TFE family.</text>
</comment>
<dbReference type="InParanoid" id="F6QNF1"/>
<dbReference type="InterPro" id="IPR031867">
    <property type="entry name" value="MiT/TFE_N"/>
</dbReference>
<comment type="subcellular location">
    <subcellularLocation>
        <location evidence="1">Nucleus</location>
    </subcellularLocation>
</comment>
<protein>
    <recommendedName>
        <fullName evidence="9">BHLH domain-containing protein</fullName>
    </recommendedName>
</protein>
<proteinExistence type="inferred from homology"/>
<keyword evidence="4" id="KW-0238">DNA-binding</keyword>
<dbReference type="PANTHER" id="PTHR45776">
    <property type="entry name" value="MIP04163P"/>
    <property type="match status" value="1"/>
</dbReference>
<feature type="compositionally biased region" description="Low complexity" evidence="8">
    <location>
        <begin position="397"/>
        <end position="415"/>
    </location>
</feature>
<name>F6QNF1_CIOIN</name>
<evidence type="ECO:0000256" key="3">
    <source>
        <dbReference type="ARBA" id="ARBA00023015"/>
    </source>
</evidence>
<dbReference type="GO" id="GO:0046983">
    <property type="term" value="F:protein dimerization activity"/>
    <property type="evidence" value="ECO:0007669"/>
    <property type="project" value="InterPro"/>
</dbReference>
<dbReference type="InterPro" id="IPR011598">
    <property type="entry name" value="bHLH_dom"/>
</dbReference>
<feature type="region of interest" description="Disordered" evidence="8">
    <location>
        <begin position="319"/>
        <end position="339"/>
    </location>
</feature>
<dbReference type="InterPro" id="IPR036638">
    <property type="entry name" value="HLH_DNA-bd_sf"/>
</dbReference>
<reference evidence="10" key="2">
    <citation type="journal article" date="2008" name="Genome Biol.">
        <title>Improved genome assembly and evidence-based global gene model set for the chordate Ciona intestinalis: new insight into intron and operon populations.</title>
        <authorList>
            <person name="Satou Y."/>
            <person name="Mineta K."/>
            <person name="Ogasawara M."/>
            <person name="Sasakura Y."/>
            <person name="Shoguchi E."/>
            <person name="Ueno K."/>
            <person name="Yamada L."/>
            <person name="Matsumoto J."/>
            <person name="Wasserscheid J."/>
            <person name="Dewar K."/>
            <person name="Wiley G.B."/>
            <person name="Macmil S.L."/>
            <person name="Roe B.A."/>
            <person name="Zeller R.W."/>
            <person name="Hastings K.E."/>
            <person name="Lemaire P."/>
            <person name="Lindquist E."/>
            <person name="Endo T."/>
            <person name="Hotta K."/>
            <person name="Inaba K."/>
        </authorList>
    </citation>
    <scope>NUCLEOTIDE SEQUENCE [LARGE SCALE GENOMIC DNA]</scope>
    <source>
        <strain evidence="10">wild type</strain>
    </source>
</reference>
<dbReference type="GO" id="GO:0005634">
    <property type="term" value="C:nucleus"/>
    <property type="evidence" value="ECO:0000318"/>
    <property type="project" value="GO_Central"/>
</dbReference>
<evidence type="ECO:0000256" key="8">
    <source>
        <dbReference type="SAM" id="MobiDB-lite"/>
    </source>
</evidence>
<dbReference type="Pfam" id="PF00010">
    <property type="entry name" value="HLH"/>
    <property type="match status" value="1"/>
</dbReference>
<feature type="compositionally biased region" description="Low complexity" evidence="8">
    <location>
        <begin position="329"/>
        <end position="339"/>
    </location>
</feature>
<dbReference type="HOGENOM" id="CLU_564472_0_0_1"/>
<feature type="coiled-coil region" evidence="7">
    <location>
        <begin position="207"/>
        <end position="255"/>
    </location>
</feature>
<feature type="region of interest" description="Disordered" evidence="8">
    <location>
        <begin position="353"/>
        <end position="416"/>
    </location>
</feature>
<dbReference type="GO" id="GO:0000978">
    <property type="term" value="F:RNA polymerase II cis-regulatory region sequence-specific DNA binding"/>
    <property type="evidence" value="ECO:0000318"/>
    <property type="project" value="GO_Central"/>
</dbReference>
<evidence type="ECO:0000256" key="2">
    <source>
        <dbReference type="ARBA" id="ARBA00008289"/>
    </source>
</evidence>
<organism evidence="10 11">
    <name type="scientific">Ciona intestinalis</name>
    <name type="common">Transparent sea squirt</name>
    <name type="synonym">Ascidia intestinalis</name>
    <dbReference type="NCBI Taxonomy" id="7719"/>
    <lineage>
        <taxon>Eukaryota</taxon>
        <taxon>Metazoa</taxon>
        <taxon>Chordata</taxon>
        <taxon>Tunicata</taxon>
        <taxon>Ascidiacea</taxon>
        <taxon>Phlebobranchia</taxon>
        <taxon>Cionidae</taxon>
        <taxon>Ciona</taxon>
    </lineage>
</organism>
<keyword evidence="5" id="KW-0804">Transcription</keyword>
<evidence type="ECO:0000256" key="5">
    <source>
        <dbReference type="ARBA" id="ARBA00023163"/>
    </source>
</evidence>
<dbReference type="Ensembl" id="ENSCINT00000009728.3">
    <property type="protein sequence ID" value="ENSCINP00000009728.3"/>
    <property type="gene ID" value="ENSCING00000004702.3"/>
</dbReference>
<dbReference type="Proteomes" id="UP000008144">
    <property type="component" value="Chromosome 10"/>
</dbReference>